<dbReference type="GO" id="GO:0006412">
    <property type="term" value="P:translation"/>
    <property type="evidence" value="ECO:0007669"/>
    <property type="project" value="UniProtKB-UniRule"/>
</dbReference>
<evidence type="ECO:0000256" key="3">
    <source>
        <dbReference type="ARBA" id="ARBA00023274"/>
    </source>
</evidence>
<accession>A0A1F5NQA6</accession>
<comment type="similarity">
    <text evidence="1 5">Belongs to the universal ribosomal protein uS2 family.</text>
</comment>
<dbReference type="Pfam" id="PF00318">
    <property type="entry name" value="Ribosomal_S2"/>
    <property type="match status" value="1"/>
</dbReference>
<comment type="caution">
    <text evidence="6">The sequence shown here is derived from an EMBL/GenBank/DDBJ whole genome shotgun (WGS) entry which is preliminary data.</text>
</comment>
<dbReference type="InterPro" id="IPR018130">
    <property type="entry name" value="Ribosomal_uS2_CS"/>
</dbReference>
<dbReference type="HAMAP" id="MF_00291_B">
    <property type="entry name" value="Ribosomal_uS2_B"/>
    <property type="match status" value="1"/>
</dbReference>
<evidence type="ECO:0000256" key="2">
    <source>
        <dbReference type="ARBA" id="ARBA00022980"/>
    </source>
</evidence>
<dbReference type="CDD" id="cd01425">
    <property type="entry name" value="RPS2"/>
    <property type="match status" value="1"/>
</dbReference>
<dbReference type="NCBIfam" id="TIGR01011">
    <property type="entry name" value="rpsB_bact"/>
    <property type="match status" value="1"/>
</dbReference>
<evidence type="ECO:0000313" key="7">
    <source>
        <dbReference type="Proteomes" id="UP000176233"/>
    </source>
</evidence>
<dbReference type="GO" id="GO:0022627">
    <property type="term" value="C:cytosolic small ribosomal subunit"/>
    <property type="evidence" value="ECO:0007669"/>
    <property type="project" value="TreeGrafter"/>
</dbReference>
<sequence length="243" mass="27661">MKTINLMEMLKAGVHFGHKKSLWNPKMAGYIYTTRNNIHILDLEKTKGKLTEALSFARDVAARGGTVLFVGTKRQAKEEVRRAAESCSMPYVVTRWLGGTFTNFRTIQRTIKKMEKYEKMIADGEIQKYTKKEQLMISREVEKMKTFFSGIKDMKKLPDAIFVLDTKYDHIPVEEARQSKVKVIGLVDTNSDPSKIDYMIPSNDDAIKVISYMTTVMAEAINEGRNQMQQTIMTQTEGAAVAK</sequence>
<dbReference type="InterPro" id="IPR005706">
    <property type="entry name" value="Ribosomal_uS2_bac/mit/plastid"/>
</dbReference>
<evidence type="ECO:0000256" key="5">
    <source>
        <dbReference type="HAMAP-Rule" id="MF_00291"/>
    </source>
</evidence>
<dbReference type="GO" id="GO:0003735">
    <property type="term" value="F:structural constituent of ribosome"/>
    <property type="evidence" value="ECO:0007669"/>
    <property type="project" value="InterPro"/>
</dbReference>
<keyword evidence="2 5" id="KW-0689">Ribosomal protein</keyword>
<dbReference type="Proteomes" id="UP000176233">
    <property type="component" value="Unassembled WGS sequence"/>
</dbReference>
<gene>
    <name evidence="5" type="primary">rpsB</name>
    <name evidence="6" type="ORF">A2660_02345</name>
</gene>
<evidence type="ECO:0000313" key="6">
    <source>
        <dbReference type="EMBL" id="OGE79869.1"/>
    </source>
</evidence>
<dbReference type="PRINTS" id="PR00395">
    <property type="entry name" value="RIBOSOMALS2"/>
</dbReference>
<dbReference type="PROSITE" id="PS00962">
    <property type="entry name" value="RIBOSOMAL_S2_1"/>
    <property type="match status" value="1"/>
</dbReference>
<protein>
    <recommendedName>
        <fullName evidence="4 5">Small ribosomal subunit protein uS2</fullName>
    </recommendedName>
</protein>
<dbReference type="Gene3D" id="1.10.287.610">
    <property type="entry name" value="Helix hairpin bin"/>
    <property type="match status" value="1"/>
</dbReference>
<proteinExistence type="inferred from homology"/>
<dbReference type="InterPro" id="IPR001865">
    <property type="entry name" value="Ribosomal_uS2"/>
</dbReference>
<evidence type="ECO:0000256" key="1">
    <source>
        <dbReference type="ARBA" id="ARBA00006242"/>
    </source>
</evidence>
<dbReference type="Gene3D" id="3.40.50.10490">
    <property type="entry name" value="Glucose-6-phosphate isomerase like protein, domain 1"/>
    <property type="match status" value="1"/>
</dbReference>
<organism evidence="6 7">
    <name type="scientific">Candidatus Doudnabacteria bacterium RIFCSPHIGHO2_01_FULL_45_18</name>
    <dbReference type="NCBI Taxonomy" id="1817823"/>
    <lineage>
        <taxon>Bacteria</taxon>
        <taxon>Candidatus Doudnaibacteriota</taxon>
    </lineage>
</organism>
<name>A0A1F5NQA6_9BACT</name>
<dbReference type="EMBL" id="MFEJ01000025">
    <property type="protein sequence ID" value="OGE79869.1"/>
    <property type="molecule type" value="Genomic_DNA"/>
</dbReference>
<keyword evidence="3 5" id="KW-0687">Ribonucleoprotein</keyword>
<dbReference type="FunFam" id="1.10.287.610:FF:000001">
    <property type="entry name" value="30S ribosomal protein S2"/>
    <property type="match status" value="1"/>
</dbReference>
<dbReference type="PANTHER" id="PTHR12534:SF0">
    <property type="entry name" value="SMALL RIBOSOMAL SUBUNIT PROTEIN US2M"/>
    <property type="match status" value="1"/>
</dbReference>
<reference evidence="6 7" key="1">
    <citation type="journal article" date="2016" name="Nat. Commun.">
        <title>Thousands of microbial genomes shed light on interconnected biogeochemical processes in an aquifer system.</title>
        <authorList>
            <person name="Anantharaman K."/>
            <person name="Brown C.T."/>
            <person name="Hug L.A."/>
            <person name="Sharon I."/>
            <person name="Castelle C.J."/>
            <person name="Probst A.J."/>
            <person name="Thomas B.C."/>
            <person name="Singh A."/>
            <person name="Wilkins M.J."/>
            <person name="Karaoz U."/>
            <person name="Brodie E.L."/>
            <person name="Williams K.H."/>
            <person name="Hubbard S.S."/>
            <person name="Banfield J.F."/>
        </authorList>
    </citation>
    <scope>NUCLEOTIDE SEQUENCE [LARGE SCALE GENOMIC DNA]</scope>
</reference>
<dbReference type="InterPro" id="IPR023591">
    <property type="entry name" value="Ribosomal_uS2_flav_dom_sf"/>
</dbReference>
<dbReference type="AlphaFoldDB" id="A0A1F5NQA6"/>
<dbReference type="SUPFAM" id="SSF52313">
    <property type="entry name" value="Ribosomal protein S2"/>
    <property type="match status" value="1"/>
</dbReference>
<dbReference type="PANTHER" id="PTHR12534">
    <property type="entry name" value="30S RIBOSOMAL PROTEIN S2 PROKARYOTIC AND ORGANELLAR"/>
    <property type="match status" value="1"/>
</dbReference>
<evidence type="ECO:0000256" key="4">
    <source>
        <dbReference type="ARBA" id="ARBA00035256"/>
    </source>
</evidence>